<keyword evidence="2" id="KW-0732">Signal</keyword>
<dbReference type="EMBL" id="CP053452">
    <property type="protein sequence ID" value="QJW99257.1"/>
    <property type="molecule type" value="Genomic_DNA"/>
</dbReference>
<gene>
    <name evidence="3" type="ORF">FTUN_6859</name>
</gene>
<feature type="compositionally biased region" description="Basic and acidic residues" evidence="1">
    <location>
        <begin position="296"/>
        <end position="322"/>
    </location>
</feature>
<dbReference type="CDD" id="cd02858">
    <property type="entry name" value="E_set_Esterase_N"/>
    <property type="match status" value="1"/>
</dbReference>
<accession>A0A6M5YYQ1</accession>
<dbReference type="KEGG" id="ftj:FTUN_6859"/>
<protein>
    <submittedName>
        <fullName evidence="3">CE1 family carbohydrate esterase</fullName>
    </submittedName>
</protein>
<reference evidence="4" key="1">
    <citation type="submission" date="2020-05" db="EMBL/GenBank/DDBJ databases">
        <title>Frigoriglobus tundricola gen. nov., sp. nov., a psychrotolerant cellulolytic planctomycete of the family Gemmataceae with two divergent copies of 16S rRNA gene.</title>
        <authorList>
            <person name="Kulichevskaya I.S."/>
            <person name="Ivanova A.A."/>
            <person name="Naumoff D.G."/>
            <person name="Beletsky A.V."/>
            <person name="Rijpstra W.I.C."/>
            <person name="Sinninghe Damste J.S."/>
            <person name="Mardanov A.V."/>
            <person name="Ravin N.V."/>
            <person name="Dedysh S.N."/>
        </authorList>
    </citation>
    <scope>NUCLEOTIDE SEQUENCE [LARGE SCALE GENOMIC DNA]</scope>
    <source>
        <strain evidence="4">PL17</strain>
    </source>
</reference>
<dbReference type="Gene3D" id="3.40.50.1820">
    <property type="entry name" value="alpha/beta hydrolase"/>
    <property type="match status" value="2"/>
</dbReference>
<keyword evidence="4" id="KW-1185">Reference proteome</keyword>
<dbReference type="InterPro" id="IPR029058">
    <property type="entry name" value="AB_hydrolase_fold"/>
</dbReference>
<feature type="chain" id="PRO_5026824984" evidence="2">
    <location>
        <begin position="23"/>
        <end position="685"/>
    </location>
</feature>
<evidence type="ECO:0000313" key="3">
    <source>
        <dbReference type="EMBL" id="QJW99257.1"/>
    </source>
</evidence>
<proteinExistence type="predicted"/>
<dbReference type="Gene3D" id="2.60.40.10">
    <property type="entry name" value="Immunoglobulins"/>
    <property type="match status" value="1"/>
</dbReference>
<name>A0A6M5YYQ1_9BACT</name>
<sequence>MSPRIVALVAYAVLACATAAVSAPTGDGKKDDPADKFPAPPKDFDKKRDNIDRGKVELVEYESTTVGTTRKARVYTPPGYSRDQKYPVLYLLHGIGGDENEWARGGAPDVILDNLYAEKKATPMIVVMPNGRASKDVTAKSGFGQQGPAFAAFEQDLLTDLIPFIEKTYSVKADRGSRAIAGLSMGGGQSLNFGLGNLDTFAWVGGFSSAPNTKRPADLIRDPEEAKKKLELLYVACGDKDGLLRVSEGVHKMLDEKKVPHFYNVIPGGAHDFKVWKSDLYHFTQLVFRGAGQDRSAPEKQPAKKDDSLLEKPAPDKADEGRPAATNIGNAAYPRVHADSRATFQLKAPDAKKVQVFTNYGLGSGGPWDMTRGGDGVWTLTSPPIVPGFHYYALVVDGVRVNDPGSDTFFGTGRPTSGIEVPEKGVDFYHAKDVPHGEVRSRWYASKVTGQTRHIMVYTPPDYDADRETRYPVLYLQHGGGEDETGWVKQGHMNFILDNLIADKKAVPMIVVMEKGYATRAAGAPQPVGPGKGDPGVFEDVVLKDLVPMIDATYRTKPERESRAIAGLSMGAGQSLRIGLTHLDTFSAVGAFSGVGKVDLKTSFGGVFADAAAFDKKVSVLYLHSGDVGLDEGIHKNAEALYESLQKSGIKNVTFSDKKGLGHEWQTWRYAFHDFAPRLFQPVKK</sequence>
<dbReference type="InterPro" id="IPR050583">
    <property type="entry name" value="Mycobacterial_A85_antigen"/>
</dbReference>
<feature type="signal peptide" evidence="2">
    <location>
        <begin position="1"/>
        <end position="22"/>
    </location>
</feature>
<evidence type="ECO:0000256" key="1">
    <source>
        <dbReference type="SAM" id="MobiDB-lite"/>
    </source>
</evidence>
<dbReference type="InterPro" id="IPR013783">
    <property type="entry name" value="Ig-like_fold"/>
</dbReference>
<feature type="region of interest" description="Disordered" evidence="1">
    <location>
        <begin position="292"/>
        <end position="332"/>
    </location>
</feature>
<dbReference type="PANTHER" id="PTHR48098:SF1">
    <property type="entry name" value="DIACYLGLYCEROL ACYLTRANSFERASE_MYCOLYLTRANSFERASE AG85A"/>
    <property type="match status" value="1"/>
</dbReference>
<dbReference type="SUPFAM" id="SSF53474">
    <property type="entry name" value="alpha/beta-Hydrolases"/>
    <property type="match status" value="2"/>
</dbReference>
<dbReference type="InterPro" id="IPR000801">
    <property type="entry name" value="Esterase-like"/>
</dbReference>
<dbReference type="SUPFAM" id="SSF81296">
    <property type="entry name" value="E set domains"/>
    <property type="match status" value="1"/>
</dbReference>
<dbReference type="PANTHER" id="PTHR48098">
    <property type="entry name" value="ENTEROCHELIN ESTERASE-RELATED"/>
    <property type="match status" value="1"/>
</dbReference>
<dbReference type="PROSITE" id="PS51257">
    <property type="entry name" value="PROKAR_LIPOPROTEIN"/>
    <property type="match status" value="1"/>
</dbReference>
<organism evidence="3 4">
    <name type="scientific">Frigoriglobus tundricola</name>
    <dbReference type="NCBI Taxonomy" id="2774151"/>
    <lineage>
        <taxon>Bacteria</taxon>
        <taxon>Pseudomonadati</taxon>
        <taxon>Planctomycetota</taxon>
        <taxon>Planctomycetia</taxon>
        <taxon>Gemmatales</taxon>
        <taxon>Gemmataceae</taxon>
        <taxon>Frigoriglobus</taxon>
    </lineage>
</organism>
<dbReference type="RefSeq" id="WP_171474246.1">
    <property type="nucleotide sequence ID" value="NZ_CP053452.2"/>
</dbReference>
<evidence type="ECO:0000256" key="2">
    <source>
        <dbReference type="SAM" id="SignalP"/>
    </source>
</evidence>
<feature type="region of interest" description="Disordered" evidence="1">
    <location>
        <begin position="23"/>
        <end position="49"/>
    </location>
</feature>
<dbReference type="AlphaFoldDB" id="A0A6M5YYQ1"/>
<dbReference type="Pfam" id="PF00756">
    <property type="entry name" value="Esterase"/>
    <property type="match status" value="2"/>
</dbReference>
<dbReference type="Proteomes" id="UP000503447">
    <property type="component" value="Chromosome"/>
</dbReference>
<dbReference type="GO" id="GO:0016747">
    <property type="term" value="F:acyltransferase activity, transferring groups other than amino-acyl groups"/>
    <property type="evidence" value="ECO:0007669"/>
    <property type="project" value="TreeGrafter"/>
</dbReference>
<dbReference type="InterPro" id="IPR014756">
    <property type="entry name" value="Ig_E-set"/>
</dbReference>
<evidence type="ECO:0000313" key="4">
    <source>
        <dbReference type="Proteomes" id="UP000503447"/>
    </source>
</evidence>